<gene>
    <name evidence="2" type="ORF">PHMEG_00034799</name>
</gene>
<dbReference type="InterPro" id="IPR050951">
    <property type="entry name" value="Retrovirus_Pol_polyprotein"/>
</dbReference>
<dbReference type="InterPro" id="IPR041588">
    <property type="entry name" value="Integrase_H2C2"/>
</dbReference>
<dbReference type="PANTHER" id="PTHR37984">
    <property type="entry name" value="PROTEIN CBG26694"/>
    <property type="match status" value="1"/>
</dbReference>
<dbReference type="FunFam" id="1.10.340.70:FF:000001">
    <property type="entry name" value="Retrovirus-related Pol polyprotein from transposon gypsy-like Protein"/>
    <property type="match status" value="1"/>
</dbReference>
<name>A0A225UQ69_9STRA</name>
<evidence type="ECO:0000313" key="2">
    <source>
        <dbReference type="EMBL" id="OWY95244.1"/>
    </source>
</evidence>
<keyword evidence="2" id="KW-0808">Transferase</keyword>
<evidence type="ECO:0000313" key="3">
    <source>
        <dbReference type="Proteomes" id="UP000198211"/>
    </source>
</evidence>
<dbReference type="Proteomes" id="UP000198211">
    <property type="component" value="Unassembled WGS sequence"/>
</dbReference>
<keyword evidence="2" id="KW-0695">RNA-directed DNA polymerase</keyword>
<protein>
    <submittedName>
        <fullName evidence="2">Reverse transcriptase</fullName>
    </submittedName>
</protein>
<comment type="caution">
    <text evidence="2">The sequence shown here is derived from an EMBL/GenBank/DDBJ whole genome shotgun (WGS) entry which is preliminary data.</text>
</comment>
<dbReference type="GO" id="GO:0003964">
    <property type="term" value="F:RNA-directed DNA polymerase activity"/>
    <property type="evidence" value="ECO:0007669"/>
    <property type="project" value="UniProtKB-KW"/>
</dbReference>
<accession>A0A225UQ69</accession>
<feature type="domain" description="Integrase catalytic" evidence="1">
    <location>
        <begin position="154"/>
        <end position="309"/>
    </location>
</feature>
<proteinExistence type="predicted"/>
<dbReference type="InterPro" id="IPR012337">
    <property type="entry name" value="RNaseH-like_sf"/>
</dbReference>
<reference evidence="3" key="1">
    <citation type="submission" date="2017-03" db="EMBL/GenBank/DDBJ databases">
        <title>Phytopthora megakarya and P. palmivora, two closely related causual agents of cacao black pod achieved similar genome size and gene model numbers by different mechanisms.</title>
        <authorList>
            <person name="Ali S."/>
            <person name="Shao J."/>
            <person name="Larry D.J."/>
            <person name="Kronmiller B."/>
            <person name="Shen D."/>
            <person name="Strem M.D."/>
            <person name="Melnick R.L."/>
            <person name="Guiltinan M.J."/>
            <person name="Tyler B.M."/>
            <person name="Meinhardt L.W."/>
            <person name="Bailey B.A."/>
        </authorList>
    </citation>
    <scope>NUCLEOTIDE SEQUENCE [LARGE SCALE GENOMIC DNA]</scope>
    <source>
        <strain evidence="3">zdho120</strain>
    </source>
</reference>
<dbReference type="Pfam" id="PF17921">
    <property type="entry name" value="Integrase_H2C2"/>
    <property type="match status" value="1"/>
</dbReference>
<dbReference type="Gene3D" id="1.10.340.70">
    <property type="match status" value="1"/>
</dbReference>
<dbReference type="GO" id="GO:0015074">
    <property type="term" value="P:DNA integration"/>
    <property type="evidence" value="ECO:0007669"/>
    <property type="project" value="InterPro"/>
</dbReference>
<dbReference type="AlphaFoldDB" id="A0A225UQ69"/>
<dbReference type="Gene3D" id="3.30.420.10">
    <property type="entry name" value="Ribonuclease H-like superfamily/Ribonuclease H"/>
    <property type="match status" value="1"/>
</dbReference>
<dbReference type="PANTHER" id="PTHR37984:SF5">
    <property type="entry name" value="PROTEIN NYNRIN-LIKE"/>
    <property type="match status" value="1"/>
</dbReference>
<dbReference type="SUPFAM" id="SSF53098">
    <property type="entry name" value="Ribonuclease H-like"/>
    <property type="match status" value="1"/>
</dbReference>
<sequence length="407" mass="47677">MVPLEFQAERWRRIRVHQDADEYLSDIPDFMKEDLEKFSPRRLRKIAKVADLFVRGTRDALYRLARTTRDRPRDVQDEPRLVVPKALRDDVLHYGHEEFQGGHQGITRTHKRLCSEFYWPGMYADVEPFVKECVACASVEGKPPRGGPSPGNIELQQPFKVVSMDFVTHMPNEYILLLFQDMFSGYVMCKPMNSTTAQDVAETYEERVFQNCGASSMIRHDQDPRFMSEVFTRFWELFNSRQRAILGYRPQANGQQERSDQPVGYSYLYIEQPDQSDWDDHAERFMFALNTSFDATRLDTPFYVVHGWDPQNTLKAMLGPTPSSVPERTAYEWSRKVQRDYCYAKACSEGIPNSTVMRKRNKTRRHSSGLQTQKWKELCERLKSGFQKGDVVWLYIYAMDLFELTKD</sequence>
<keyword evidence="2" id="KW-0548">Nucleotidyltransferase</keyword>
<dbReference type="EMBL" id="NBNE01013199">
    <property type="protein sequence ID" value="OWY95244.1"/>
    <property type="molecule type" value="Genomic_DNA"/>
</dbReference>
<keyword evidence="3" id="KW-1185">Reference proteome</keyword>
<dbReference type="InterPro" id="IPR001584">
    <property type="entry name" value="Integrase_cat-core"/>
</dbReference>
<organism evidence="2 3">
    <name type="scientific">Phytophthora megakarya</name>
    <dbReference type="NCBI Taxonomy" id="4795"/>
    <lineage>
        <taxon>Eukaryota</taxon>
        <taxon>Sar</taxon>
        <taxon>Stramenopiles</taxon>
        <taxon>Oomycota</taxon>
        <taxon>Peronosporomycetes</taxon>
        <taxon>Peronosporales</taxon>
        <taxon>Peronosporaceae</taxon>
        <taxon>Phytophthora</taxon>
    </lineage>
</organism>
<evidence type="ECO:0000259" key="1">
    <source>
        <dbReference type="PROSITE" id="PS50994"/>
    </source>
</evidence>
<dbReference type="PROSITE" id="PS50994">
    <property type="entry name" value="INTEGRASE"/>
    <property type="match status" value="1"/>
</dbReference>
<dbReference type="OrthoDB" id="106643at2759"/>
<dbReference type="InterPro" id="IPR036397">
    <property type="entry name" value="RNaseH_sf"/>
</dbReference>
<dbReference type="GO" id="GO:0003676">
    <property type="term" value="F:nucleic acid binding"/>
    <property type="evidence" value="ECO:0007669"/>
    <property type="project" value="InterPro"/>
</dbReference>
<dbReference type="STRING" id="4795.A0A225UQ69"/>